<reference evidence="2 3" key="1">
    <citation type="submission" date="2024-03" db="EMBL/GenBank/DDBJ databases">
        <title>Adaptation during the transition from Ophiocordyceps entomopathogen to insect associate is accompanied by gene loss and intensified selection.</title>
        <authorList>
            <person name="Ward C.M."/>
            <person name="Onetto C.A."/>
            <person name="Borneman A.R."/>
        </authorList>
    </citation>
    <scope>NUCLEOTIDE SEQUENCE [LARGE SCALE GENOMIC DNA]</scope>
    <source>
        <strain evidence="2">AWRI1</strain>
        <tissue evidence="2">Single Adult Female</tissue>
    </source>
</reference>
<organism evidence="2 3">
    <name type="scientific">Parthenolecanium corni</name>
    <dbReference type="NCBI Taxonomy" id="536013"/>
    <lineage>
        <taxon>Eukaryota</taxon>
        <taxon>Metazoa</taxon>
        <taxon>Ecdysozoa</taxon>
        <taxon>Arthropoda</taxon>
        <taxon>Hexapoda</taxon>
        <taxon>Insecta</taxon>
        <taxon>Pterygota</taxon>
        <taxon>Neoptera</taxon>
        <taxon>Paraneoptera</taxon>
        <taxon>Hemiptera</taxon>
        <taxon>Sternorrhyncha</taxon>
        <taxon>Coccoidea</taxon>
        <taxon>Coccidae</taxon>
        <taxon>Parthenolecanium</taxon>
    </lineage>
</organism>
<keyword evidence="1" id="KW-1133">Transmembrane helix</keyword>
<accession>A0AAN9Y538</accession>
<protein>
    <submittedName>
        <fullName evidence="2">Uncharacterized protein</fullName>
    </submittedName>
</protein>
<evidence type="ECO:0000313" key="2">
    <source>
        <dbReference type="EMBL" id="KAK7590328.1"/>
    </source>
</evidence>
<gene>
    <name evidence="2" type="ORF">V9T40_001941</name>
</gene>
<keyword evidence="1" id="KW-0812">Transmembrane</keyword>
<evidence type="ECO:0000256" key="1">
    <source>
        <dbReference type="SAM" id="Phobius"/>
    </source>
</evidence>
<sequence length="131" mass="14090">MVVVQRDDAFDPDNAACVVDNEDTSAVHCILDERRSHCNGGPVRRTIPRVEQLNCTVAQNSCKTYDFEFPGGVRPVVIGIGVTMLIILICLIISACLSDSESDSPSSSSLGPDGRFDVVRAILQEVPLVDG</sequence>
<name>A0AAN9Y538_9HEMI</name>
<comment type="caution">
    <text evidence="2">The sequence shown here is derived from an EMBL/GenBank/DDBJ whole genome shotgun (WGS) entry which is preliminary data.</text>
</comment>
<keyword evidence="3" id="KW-1185">Reference proteome</keyword>
<dbReference type="Proteomes" id="UP001367676">
    <property type="component" value="Unassembled WGS sequence"/>
</dbReference>
<proteinExistence type="predicted"/>
<keyword evidence="1" id="KW-0472">Membrane</keyword>
<feature type="transmembrane region" description="Helical" evidence="1">
    <location>
        <begin position="76"/>
        <end position="97"/>
    </location>
</feature>
<dbReference type="AlphaFoldDB" id="A0AAN9Y538"/>
<dbReference type="EMBL" id="JBBCAQ010000022">
    <property type="protein sequence ID" value="KAK7590328.1"/>
    <property type="molecule type" value="Genomic_DNA"/>
</dbReference>
<evidence type="ECO:0000313" key="3">
    <source>
        <dbReference type="Proteomes" id="UP001367676"/>
    </source>
</evidence>